<dbReference type="Pfam" id="PF26557">
    <property type="entry name" value="Cullin_AB"/>
    <property type="match status" value="1"/>
</dbReference>
<organism evidence="8 9">
    <name type="scientific">Chytriomyces confervae</name>
    <dbReference type="NCBI Taxonomy" id="246404"/>
    <lineage>
        <taxon>Eukaryota</taxon>
        <taxon>Fungi</taxon>
        <taxon>Fungi incertae sedis</taxon>
        <taxon>Chytridiomycota</taxon>
        <taxon>Chytridiomycota incertae sedis</taxon>
        <taxon>Chytridiomycetes</taxon>
        <taxon>Chytridiales</taxon>
        <taxon>Chytriomycetaceae</taxon>
        <taxon>Chytriomyces</taxon>
    </lineage>
</organism>
<keyword evidence="2" id="KW-0132">Cell division</keyword>
<dbReference type="InterPro" id="IPR036317">
    <property type="entry name" value="Cullin_homology_sf"/>
</dbReference>
<dbReference type="Proteomes" id="UP000320333">
    <property type="component" value="Unassembled WGS sequence"/>
</dbReference>
<dbReference type="InterPro" id="IPR036388">
    <property type="entry name" value="WH-like_DNA-bd_sf"/>
</dbReference>
<dbReference type="InterPro" id="IPR036390">
    <property type="entry name" value="WH_DNA-bd_sf"/>
</dbReference>
<dbReference type="GO" id="GO:0070979">
    <property type="term" value="P:protein K11-linked ubiquitination"/>
    <property type="evidence" value="ECO:0007669"/>
    <property type="project" value="TreeGrafter"/>
</dbReference>
<dbReference type="GO" id="GO:0007091">
    <property type="term" value="P:metaphase/anaphase transition of mitotic cell cycle"/>
    <property type="evidence" value="ECO:0007669"/>
    <property type="project" value="TreeGrafter"/>
</dbReference>
<feature type="domain" description="Cullin family profile" evidence="7">
    <location>
        <begin position="329"/>
        <end position="519"/>
    </location>
</feature>
<sequence length="637" mass="71739">MHLDRVSKARSFTETVEIAASYWKAHSAFGTDKAMFRCALACSLPVSIGLFAREFFRNSAEKHLGHPSVESASDEAMSVATHGEITEFVRVCNLAQVTGLMGLLAETIVGVIVSVVDDCIQANIGGVFDSRLLHVHLRWNETRIYSWLHGVLGSSKPVLDSYRSQIRFHIYTIFCDIRVDELFDIFVEYPASEPALNELKICVHKTDRYQYLKSAAKEIISYRLLHLGAKTGQIVSVYVSAIKCLNLLDPTGDLLNSVSEIIKKYLRTRSDAMKSVINLLTGDSNEMESIDIEAMDEGVPDETREIIIARHAKTKVIDHAVPADITTNLVQIFDSPDIFIREFQSLLAERLLAKIDFETDRELKNLEMLKKYFPEAKLHQCDVMLRDMADSKRINTNIHKTAPPEQQPHITMKILSRLFWPNFNYETNTLPACFKVFLDSFSGTFSQLKSMRTLRHLTSYGTVTLDLELEDRTLSFTVTPSQASVIGFFHEAGSWSLPQLETASGLNSGALEKILLFWIGKGVLRKENDMYTVLEIADENFKADVMDLEDAEVLEQSQTAPSSVQISEKMKPFLAFISGMMTNLGAMPVERIHAMLSQYALNPKYEGPIDILRAYLGILMEEDVVECTNGVYGLRKK</sequence>
<dbReference type="SMART" id="SM00182">
    <property type="entry name" value="CULLIN"/>
    <property type="match status" value="1"/>
</dbReference>
<dbReference type="GO" id="GO:0006511">
    <property type="term" value="P:ubiquitin-dependent protein catabolic process"/>
    <property type="evidence" value="ECO:0007669"/>
    <property type="project" value="InterPro"/>
</dbReference>
<proteinExistence type="inferred from homology"/>
<reference evidence="8 9" key="1">
    <citation type="journal article" date="2019" name="Sci. Rep.">
        <title>Comparative genomics of chytrid fungi reveal insights into the obligate biotrophic and pathogenic lifestyle of Synchytrium endobioticum.</title>
        <authorList>
            <person name="van de Vossenberg B.T.L.H."/>
            <person name="Warris S."/>
            <person name="Nguyen H.D.T."/>
            <person name="van Gent-Pelzer M.P.E."/>
            <person name="Joly D.L."/>
            <person name="van de Geest H.C."/>
            <person name="Bonants P.J.M."/>
            <person name="Smith D.S."/>
            <person name="Levesque C.A."/>
            <person name="van der Lee T.A.J."/>
        </authorList>
    </citation>
    <scope>NUCLEOTIDE SEQUENCE [LARGE SCALE GENOMIC DNA]</scope>
    <source>
        <strain evidence="8 9">CBS 675.73</strain>
    </source>
</reference>
<dbReference type="EMBL" id="QEAP01000010">
    <property type="protein sequence ID" value="TPX78062.1"/>
    <property type="molecule type" value="Genomic_DNA"/>
</dbReference>
<dbReference type="GO" id="GO:0031625">
    <property type="term" value="F:ubiquitin protein ligase binding"/>
    <property type="evidence" value="ECO:0007669"/>
    <property type="project" value="InterPro"/>
</dbReference>
<dbReference type="OrthoDB" id="5581181at2759"/>
<dbReference type="SUPFAM" id="SSF46785">
    <property type="entry name" value="Winged helix' DNA-binding domain"/>
    <property type="match status" value="1"/>
</dbReference>
<dbReference type="SMART" id="SM01013">
    <property type="entry name" value="APC2"/>
    <property type="match status" value="1"/>
</dbReference>
<dbReference type="GO" id="GO:0005680">
    <property type="term" value="C:anaphase-promoting complex"/>
    <property type="evidence" value="ECO:0007669"/>
    <property type="project" value="TreeGrafter"/>
</dbReference>
<dbReference type="Gene3D" id="1.10.10.10">
    <property type="entry name" value="Winged helix-like DNA-binding domain superfamily/Winged helix DNA-binding domain"/>
    <property type="match status" value="1"/>
</dbReference>
<evidence type="ECO:0000256" key="4">
    <source>
        <dbReference type="ARBA" id="ARBA00022786"/>
    </source>
</evidence>
<dbReference type="InterPro" id="IPR057975">
    <property type="entry name" value="TPR_ANAPC2"/>
</dbReference>
<dbReference type="STRING" id="246404.A0A507FP64"/>
<evidence type="ECO:0000256" key="6">
    <source>
        <dbReference type="PROSITE-ProRule" id="PRU00330"/>
    </source>
</evidence>
<accession>A0A507FP64</accession>
<comment type="caution">
    <text evidence="8">The sequence shown here is derived from an EMBL/GenBank/DDBJ whole genome shotgun (WGS) entry which is preliminary data.</text>
</comment>
<dbReference type="InterPro" id="IPR016158">
    <property type="entry name" value="Cullin_homology"/>
</dbReference>
<dbReference type="InterPro" id="IPR044554">
    <property type="entry name" value="ANAPC2"/>
</dbReference>
<dbReference type="PANTHER" id="PTHR45957">
    <property type="entry name" value="ANAPHASE-PROMOTING COMPLEX SUBUNIT 2"/>
    <property type="match status" value="1"/>
</dbReference>
<dbReference type="SUPFAM" id="SSF75632">
    <property type="entry name" value="Cullin homology domain"/>
    <property type="match status" value="1"/>
</dbReference>
<keyword evidence="9" id="KW-1185">Reference proteome</keyword>
<dbReference type="InterPro" id="IPR059120">
    <property type="entry name" value="Cullin-like_AB"/>
</dbReference>
<keyword evidence="4" id="KW-0833">Ubl conjugation pathway</keyword>
<dbReference type="GO" id="GO:0051301">
    <property type="term" value="P:cell division"/>
    <property type="evidence" value="ECO:0007669"/>
    <property type="project" value="UniProtKB-KW"/>
</dbReference>
<evidence type="ECO:0000313" key="8">
    <source>
        <dbReference type="EMBL" id="TPX78062.1"/>
    </source>
</evidence>
<dbReference type="PROSITE" id="PS50069">
    <property type="entry name" value="CULLIN_2"/>
    <property type="match status" value="1"/>
</dbReference>
<evidence type="ECO:0000259" key="7">
    <source>
        <dbReference type="PROSITE" id="PS50069"/>
    </source>
</evidence>
<evidence type="ECO:0000256" key="2">
    <source>
        <dbReference type="ARBA" id="ARBA00022618"/>
    </source>
</evidence>
<dbReference type="Gene3D" id="3.30.230.130">
    <property type="entry name" value="Cullin, Chain C, Domain 2"/>
    <property type="match status" value="1"/>
</dbReference>
<evidence type="ECO:0000256" key="3">
    <source>
        <dbReference type="ARBA" id="ARBA00022776"/>
    </source>
</evidence>
<evidence type="ECO:0000256" key="5">
    <source>
        <dbReference type="ARBA" id="ARBA00023306"/>
    </source>
</evidence>
<evidence type="ECO:0000256" key="1">
    <source>
        <dbReference type="ARBA" id="ARBA00016068"/>
    </source>
</evidence>
<name>A0A507FP64_9FUNG</name>
<dbReference type="Pfam" id="PF08672">
    <property type="entry name" value="ANAPC2"/>
    <property type="match status" value="1"/>
</dbReference>
<dbReference type="InterPro" id="IPR014786">
    <property type="entry name" value="ANAPC2_C"/>
</dbReference>
<protein>
    <recommendedName>
        <fullName evidence="1">Anaphase-promoting complex subunit 2</fullName>
    </recommendedName>
</protein>
<dbReference type="Pfam" id="PF25773">
    <property type="entry name" value="TPR_ANAPC2"/>
    <property type="match status" value="1"/>
</dbReference>
<comment type="similarity">
    <text evidence="6">Belongs to the cullin family.</text>
</comment>
<gene>
    <name evidence="8" type="ORF">CcCBS67573_g00679</name>
</gene>
<evidence type="ECO:0000313" key="9">
    <source>
        <dbReference type="Proteomes" id="UP000320333"/>
    </source>
</evidence>
<dbReference type="PANTHER" id="PTHR45957:SF1">
    <property type="entry name" value="ANAPHASE-PROMOTING COMPLEX SUBUNIT 2"/>
    <property type="match status" value="1"/>
</dbReference>
<keyword evidence="5" id="KW-0131">Cell cycle</keyword>
<dbReference type="AlphaFoldDB" id="A0A507FP64"/>
<dbReference type="Gene3D" id="1.20.1310.10">
    <property type="entry name" value="Cullin Repeats"/>
    <property type="match status" value="1"/>
</dbReference>
<keyword evidence="3" id="KW-0498">Mitosis</keyword>